<dbReference type="RefSeq" id="XP_028342250.2">
    <property type="nucleotide sequence ID" value="XM_028486449.2"/>
</dbReference>
<dbReference type="PANTHER" id="PTHR10457">
    <property type="entry name" value="MEVALONATE KINASE/GALACTOKINASE"/>
    <property type="match status" value="1"/>
</dbReference>
<dbReference type="PRINTS" id="PR00959">
    <property type="entry name" value="MEVGALKINASE"/>
</dbReference>
<dbReference type="GO" id="GO:0005829">
    <property type="term" value="C:cytosol"/>
    <property type="evidence" value="ECO:0007669"/>
    <property type="project" value="TreeGrafter"/>
</dbReference>
<keyword evidence="2" id="KW-0808">Transferase</keyword>
<dbReference type="FunCoup" id="A0A455B017">
    <property type="interactions" value="593"/>
</dbReference>
<dbReference type="AlphaFoldDB" id="A0A455B017"/>
<dbReference type="SUPFAM" id="SSF55060">
    <property type="entry name" value="GHMP Kinase, C-terminal domain"/>
    <property type="match status" value="1"/>
</dbReference>
<organism evidence="9 10">
    <name type="scientific">Physeter macrocephalus</name>
    <name type="common">Sperm whale</name>
    <name type="synonym">Physeter catodon</name>
    <dbReference type="NCBI Taxonomy" id="9755"/>
    <lineage>
        <taxon>Eukaryota</taxon>
        <taxon>Metazoa</taxon>
        <taxon>Chordata</taxon>
        <taxon>Craniata</taxon>
        <taxon>Vertebrata</taxon>
        <taxon>Euteleostomi</taxon>
        <taxon>Mammalia</taxon>
        <taxon>Eutheria</taxon>
        <taxon>Laurasiatheria</taxon>
        <taxon>Artiodactyla</taxon>
        <taxon>Whippomorpha</taxon>
        <taxon>Cetacea</taxon>
        <taxon>Odontoceti</taxon>
        <taxon>Physeteridae</taxon>
        <taxon>Physeter</taxon>
    </lineage>
</organism>
<dbReference type="InParanoid" id="A0A455B017"/>
<keyword evidence="4" id="KW-0418">Kinase</keyword>
<accession>A0A455B017</accession>
<evidence type="ECO:0000256" key="3">
    <source>
        <dbReference type="ARBA" id="ARBA00022741"/>
    </source>
</evidence>
<evidence type="ECO:0000313" key="10">
    <source>
        <dbReference type="RefSeq" id="XP_028342250.2"/>
    </source>
</evidence>
<protein>
    <submittedName>
        <fullName evidence="10">Galactokinase isoform X1</fullName>
    </submittedName>
</protein>
<dbReference type="Pfam" id="PF00288">
    <property type="entry name" value="GHMP_kinases_N"/>
    <property type="match status" value="1"/>
</dbReference>
<evidence type="ECO:0000256" key="1">
    <source>
        <dbReference type="ARBA" id="ARBA00006566"/>
    </source>
</evidence>
<dbReference type="PANTHER" id="PTHR10457:SF7">
    <property type="entry name" value="GALACTOKINASE-RELATED"/>
    <property type="match status" value="1"/>
</dbReference>
<dbReference type="PROSITE" id="PS00627">
    <property type="entry name" value="GHMP_KINASES_ATP"/>
    <property type="match status" value="1"/>
</dbReference>
<dbReference type="Pfam" id="PF10509">
    <property type="entry name" value="GalKase_gal_bdg"/>
    <property type="match status" value="1"/>
</dbReference>
<dbReference type="InterPro" id="IPR020568">
    <property type="entry name" value="Ribosomal_Su5_D2-typ_SF"/>
</dbReference>
<keyword evidence="9" id="KW-1185">Reference proteome</keyword>
<dbReference type="GeneID" id="102987344"/>
<dbReference type="Gene3D" id="3.30.70.890">
    <property type="entry name" value="GHMP kinase, C-terminal domain"/>
    <property type="match status" value="1"/>
</dbReference>
<dbReference type="Proteomes" id="UP000248484">
    <property type="component" value="Unplaced"/>
</dbReference>
<evidence type="ECO:0000259" key="8">
    <source>
        <dbReference type="Pfam" id="PF10509"/>
    </source>
</evidence>
<dbReference type="FunFam" id="3.30.230.10:FF:000040">
    <property type="entry name" value="Galactokinase 1"/>
    <property type="match status" value="1"/>
</dbReference>
<feature type="domain" description="Galactokinase N-terminal" evidence="8">
    <location>
        <begin position="119"/>
        <end position="167"/>
    </location>
</feature>
<dbReference type="InterPro" id="IPR006204">
    <property type="entry name" value="GHMP_kinase_N_dom"/>
</dbReference>
<dbReference type="OrthoDB" id="9677787at2759"/>
<dbReference type="SUPFAM" id="SSF54211">
    <property type="entry name" value="Ribosomal protein S5 domain 2-like"/>
    <property type="match status" value="1"/>
</dbReference>
<dbReference type="InterPro" id="IPR014721">
    <property type="entry name" value="Ribsml_uS5_D2-typ_fold_subgr"/>
</dbReference>
<dbReference type="InterPro" id="IPR006203">
    <property type="entry name" value="GHMP_knse_ATP-bd_CS"/>
</dbReference>
<feature type="region of interest" description="Disordered" evidence="6">
    <location>
        <begin position="1"/>
        <end position="33"/>
    </location>
</feature>
<evidence type="ECO:0000259" key="7">
    <source>
        <dbReference type="Pfam" id="PF00288"/>
    </source>
</evidence>
<keyword evidence="3" id="KW-0547">Nucleotide-binding</keyword>
<dbReference type="InterPro" id="IPR019539">
    <property type="entry name" value="GalKase_N"/>
</dbReference>
<dbReference type="GO" id="GO:0006012">
    <property type="term" value="P:galactose metabolic process"/>
    <property type="evidence" value="ECO:0007669"/>
    <property type="project" value="InterPro"/>
</dbReference>
<proteinExistence type="inferred from homology"/>
<dbReference type="InterPro" id="IPR000705">
    <property type="entry name" value="Galactokinase"/>
</dbReference>
<reference evidence="10" key="1">
    <citation type="submission" date="2025-08" db="UniProtKB">
        <authorList>
            <consortium name="RefSeq"/>
        </authorList>
    </citation>
    <scope>IDENTIFICATION</scope>
    <source>
        <tissue evidence="10">Muscle</tissue>
    </source>
</reference>
<feature type="domain" description="GHMP kinase N-terminal" evidence="7">
    <location>
        <begin position="208"/>
        <end position="293"/>
    </location>
</feature>
<sequence length="415" mass="44255">MAGWVGVDTERGTRARKEQLRSPGPANTCPAGRPALLWKARRRPAPRAKLVDWAGTAGGAGPARPDLGRCVQLCEPTPRGSAPSIQSRPDCARQSRGVSVMAASEQRQPGELLAKARRAFLEEFGAEPELAVSAPGRVNLIGEHTDYNQGLVLPMALELGTVLVGSPRADGLISLLTTSEDADEPRRLQFPLPTTQRPLEPGAPHWANYVKGVIQHYPAAPLPGFSAVVVSSVPLGGGLSSSASLEVATYTFLQQLCPDSGTIAARAQVCQRAEHSFAGVPCGIMDQLIALLGQKGHALLIDCRSLETSLVPLLDPRLAVLITNSNVRHSLGSSEYPLRRRQCEEVARALGKESLREVQLEELEGESWLGVPCPGDGWAPWGEGGCRGLTVALTRIYIPSPPGTSAKLYPLPQHC</sequence>
<dbReference type="InterPro" id="IPR036554">
    <property type="entry name" value="GHMP_kinase_C_sf"/>
</dbReference>
<feature type="compositionally biased region" description="Basic and acidic residues" evidence="6">
    <location>
        <begin position="8"/>
        <end position="20"/>
    </location>
</feature>
<comment type="similarity">
    <text evidence="1">Belongs to the GHMP kinase family. GalK subfamily.</text>
</comment>
<evidence type="ECO:0000256" key="5">
    <source>
        <dbReference type="ARBA" id="ARBA00022840"/>
    </source>
</evidence>
<name>A0A455B017_PHYMC</name>
<dbReference type="KEGG" id="pcad:102987344"/>
<evidence type="ECO:0000256" key="6">
    <source>
        <dbReference type="SAM" id="MobiDB-lite"/>
    </source>
</evidence>
<dbReference type="GO" id="GO:0005524">
    <property type="term" value="F:ATP binding"/>
    <property type="evidence" value="ECO:0007669"/>
    <property type="project" value="UniProtKB-KW"/>
</dbReference>
<gene>
    <name evidence="10" type="primary">LOC102987344</name>
</gene>
<dbReference type="GO" id="GO:0004335">
    <property type="term" value="F:galactokinase activity"/>
    <property type="evidence" value="ECO:0007669"/>
    <property type="project" value="InterPro"/>
</dbReference>
<dbReference type="PROSITE" id="PS00106">
    <property type="entry name" value="GALACTOKINASE"/>
    <property type="match status" value="1"/>
</dbReference>
<dbReference type="InterPro" id="IPR019741">
    <property type="entry name" value="Galactokinase_CS"/>
</dbReference>
<evidence type="ECO:0000313" key="9">
    <source>
        <dbReference type="Proteomes" id="UP000248484"/>
    </source>
</evidence>
<evidence type="ECO:0000256" key="2">
    <source>
        <dbReference type="ARBA" id="ARBA00022679"/>
    </source>
</evidence>
<keyword evidence="5" id="KW-0067">ATP-binding</keyword>
<dbReference type="Gene3D" id="3.30.230.10">
    <property type="match status" value="1"/>
</dbReference>
<dbReference type="PRINTS" id="PR00473">
    <property type="entry name" value="GALCTOKINASE"/>
</dbReference>
<evidence type="ECO:0000256" key="4">
    <source>
        <dbReference type="ARBA" id="ARBA00022777"/>
    </source>
</evidence>